<reference evidence="4 5" key="1">
    <citation type="submission" date="2018-04" db="EMBL/GenBank/DDBJ databases">
        <title>Chitinophaga fuyangensis sp. nov., isolated from soil in a chemical factory.</title>
        <authorList>
            <person name="Chen K."/>
        </authorList>
    </citation>
    <scope>NUCLEOTIDE SEQUENCE [LARGE SCALE GENOMIC DNA]</scope>
    <source>
        <strain evidence="4 5">LY-1</strain>
    </source>
</reference>
<dbReference type="PANTHER" id="PTHR40841:SF2">
    <property type="entry name" value="SIDEROPHORE-DEGRADING ESTERASE (EUROFUNG)"/>
    <property type="match status" value="1"/>
</dbReference>
<dbReference type="InterPro" id="IPR000801">
    <property type="entry name" value="Esterase-like"/>
</dbReference>
<dbReference type="InterPro" id="IPR029058">
    <property type="entry name" value="AB_hydrolase_fold"/>
</dbReference>
<dbReference type="PANTHER" id="PTHR40841">
    <property type="entry name" value="SIDEROPHORE TRIACETYLFUSARININE C ESTERASE"/>
    <property type="match status" value="1"/>
</dbReference>
<keyword evidence="5" id="KW-1185">Reference proteome</keyword>
<dbReference type="GO" id="GO:0016788">
    <property type="term" value="F:hydrolase activity, acting on ester bonds"/>
    <property type="evidence" value="ECO:0007669"/>
    <property type="project" value="TreeGrafter"/>
</dbReference>
<dbReference type="RefSeq" id="WP_108687509.1">
    <property type="nucleotide sequence ID" value="NZ_QCYK01000002.1"/>
</dbReference>
<feature type="chain" id="PRO_5015438625" evidence="3">
    <location>
        <begin position="18"/>
        <end position="400"/>
    </location>
</feature>
<sequence>MKKVLIVLLLAAQGALAQKGPVVSFGHVDTLHSNILGEDRRLLIYEPPHDTAYFSKPAYPVLYLLDGDGYFAVVTTLLQQLSYINDNKACPEMIVVGITNTDRNRDLAPVPDSRLPHSGGGAAFLRFMQEELIPYIDQHYATAPYRVLAGHSLGGLTVLNALVHAPQAFQGYIATEPSVFCGNEWLLHTLRDTALHLQQHDLYLGVANTLYAGMDTAQAKKDTSLYTYHFRAILAFRDYLKQHPESGLQWAWHYYPDDNHSTSATISLYDGLRFIFRDNPWPHQLPVPLFQDTTLSNDALRTMLTTHFTKLAAHRGYPVKPSEPLINQMAYTCLQMGMPERAKMFFQLNIDYYPESFNVYDGMGDYYMAVQDKAHAKAYWKKALSLKFTDEINKKLQAAQ</sequence>
<dbReference type="SUPFAM" id="SSF48452">
    <property type="entry name" value="TPR-like"/>
    <property type="match status" value="1"/>
</dbReference>
<protein>
    <submittedName>
        <fullName evidence="4">Esterase</fullName>
    </submittedName>
</protein>
<dbReference type="SUPFAM" id="SSF53474">
    <property type="entry name" value="alpha/beta-Hydrolases"/>
    <property type="match status" value="1"/>
</dbReference>
<proteinExistence type="inferred from homology"/>
<keyword evidence="2" id="KW-0378">Hydrolase</keyword>
<evidence type="ECO:0000256" key="1">
    <source>
        <dbReference type="ARBA" id="ARBA00005622"/>
    </source>
</evidence>
<evidence type="ECO:0000256" key="2">
    <source>
        <dbReference type="ARBA" id="ARBA00022801"/>
    </source>
</evidence>
<dbReference type="InterPro" id="IPR052558">
    <property type="entry name" value="Siderophore_Hydrolase_D"/>
</dbReference>
<organism evidence="4 5">
    <name type="scientific">Chitinophaga parva</name>
    <dbReference type="NCBI Taxonomy" id="2169414"/>
    <lineage>
        <taxon>Bacteria</taxon>
        <taxon>Pseudomonadati</taxon>
        <taxon>Bacteroidota</taxon>
        <taxon>Chitinophagia</taxon>
        <taxon>Chitinophagales</taxon>
        <taxon>Chitinophagaceae</taxon>
        <taxon>Chitinophaga</taxon>
    </lineage>
</organism>
<dbReference type="Gene3D" id="3.40.50.1820">
    <property type="entry name" value="alpha/beta hydrolase"/>
    <property type="match status" value="1"/>
</dbReference>
<accession>A0A2T7BHB5</accession>
<evidence type="ECO:0000313" key="4">
    <source>
        <dbReference type="EMBL" id="PUZ25670.1"/>
    </source>
</evidence>
<dbReference type="Pfam" id="PF00756">
    <property type="entry name" value="Esterase"/>
    <property type="match status" value="1"/>
</dbReference>
<comment type="similarity">
    <text evidence="1">Belongs to the esterase D family.</text>
</comment>
<name>A0A2T7BHB5_9BACT</name>
<evidence type="ECO:0000313" key="5">
    <source>
        <dbReference type="Proteomes" id="UP000244450"/>
    </source>
</evidence>
<comment type="caution">
    <text evidence="4">The sequence shown here is derived from an EMBL/GenBank/DDBJ whole genome shotgun (WGS) entry which is preliminary data.</text>
</comment>
<dbReference type="EMBL" id="QCYK01000002">
    <property type="protein sequence ID" value="PUZ25670.1"/>
    <property type="molecule type" value="Genomic_DNA"/>
</dbReference>
<dbReference type="InterPro" id="IPR011990">
    <property type="entry name" value="TPR-like_helical_dom_sf"/>
</dbReference>
<evidence type="ECO:0000256" key="3">
    <source>
        <dbReference type="SAM" id="SignalP"/>
    </source>
</evidence>
<dbReference type="Proteomes" id="UP000244450">
    <property type="component" value="Unassembled WGS sequence"/>
</dbReference>
<keyword evidence="3" id="KW-0732">Signal</keyword>
<dbReference type="AlphaFoldDB" id="A0A2T7BHB5"/>
<gene>
    <name evidence="4" type="ORF">DCC81_15480</name>
</gene>
<dbReference type="OrthoDB" id="9784036at2"/>
<feature type="signal peptide" evidence="3">
    <location>
        <begin position="1"/>
        <end position="17"/>
    </location>
</feature>